<dbReference type="EMBL" id="JAOVQM010000007">
    <property type="protein sequence ID" value="MCV2232590.1"/>
    <property type="molecule type" value="Genomic_DNA"/>
</dbReference>
<sequence length="336" mass="37766">MRKNIVTVAKELNLAPSTVSKVLNNNGKVSQKTRDRVMAYVKEVGYFQDASARILKSKRSYTLGILFSDISLVGLEHPFFSSILQSFKNYVEKEAYEIIFVVSKVGEREMSYLEWCLTKKVDGVLLVSGNLNNPYIKELVASDIPCVSTDFIMPNLTTIISDNELGIELSIDFAKKLNRAYIDMIAGPSTSIAFQFRMDHFHKVMNKPVEPYFVIEAKGFGFQSGFDAAVRLLEQATRVPDYVIVGSDDLAFGAIRGFESKGYKVPEDISVIGFDDINFARIYSPALTTIRQDKKAIGEMAALKLIQMIQDKEPKRTELIKIPVILIERASTKIKM</sequence>
<keyword evidence="2" id="KW-0238">DNA-binding</keyword>
<evidence type="ECO:0000256" key="3">
    <source>
        <dbReference type="ARBA" id="ARBA00023163"/>
    </source>
</evidence>
<keyword evidence="3" id="KW-0804">Transcription</keyword>
<accession>A0ABT2Y970</accession>
<evidence type="ECO:0000313" key="5">
    <source>
        <dbReference type="EMBL" id="MCV2232590.1"/>
    </source>
</evidence>
<protein>
    <submittedName>
        <fullName evidence="5">LacI family transcriptional regulator</fullName>
    </submittedName>
</protein>
<dbReference type="PANTHER" id="PTHR30146:SF109">
    <property type="entry name" value="HTH-TYPE TRANSCRIPTIONAL REGULATOR GALS"/>
    <property type="match status" value="1"/>
</dbReference>
<dbReference type="CDD" id="cd01392">
    <property type="entry name" value="HTH_LacI"/>
    <property type="match status" value="1"/>
</dbReference>
<name>A0ABT2Y970_9MOLU</name>
<organism evidence="5 6">
    <name type="scientific">Paracholeplasma manati</name>
    <dbReference type="NCBI Taxonomy" id="591373"/>
    <lineage>
        <taxon>Bacteria</taxon>
        <taxon>Bacillati</taxon>
        <taxon>Mycoplasmatota</taxon>
        <taxon>Mollicutes</taxon>
        <taxon>Acholeplasmatales</taxon>
        <taxon>Acholeplasmataceae</taxon>
        <taxon>Paracholeplasma</taxon>
    </lineage>
</organism>
<feature type="domain" description="HTH lacI-type" evidence="4">
    <location>
        <begin position="3"/>
        <end position="57"/>
    </location>
</feature>
<evidence type="ECO:0000256" key="1">
    <source>
        <dbReference type="ARBA" id="ARBA00023015"/>
    </source>
</evidence>
<evidence type="ECO:0000256" key="2">
    <source>
        <dbReference type="ARBA" id="ARBA00023125"/>
    </source>
</evidence>
<dbReference type="Pfam" id="PF13377">
    <property type="entry name" value="Peripla_BP_3"/>
    <property type="match status" value="1"/>
</dbReference>
<dbReference type="SUPFAM" id="SSF47413">
    <property type="entry name" value="lambda repressor-like DNA-binding domains"/>
    <property type="match status" value="1"/>
</dbReference>
<dbReference type="Gene3D" id="3.40.50.2300">
    <property type="match status" value="2"/>
</dbReference>
<evidence type="ECO:0000313" key="6">
    <source>
        <dbReference type="Proteomes" id="UP001177160"/>
    </source>
</evidence>
<dbReference type="SMART" id="SM00354">
    <property type="entry name" value="HTH_LACI"/>
    <property type="match status" value="1"/>
</dbReference>
<reference evidence="5" key="1">
    <citation type="submission" date="2022-09" db="EMBL/GenBank/DDBJ databases">
        <title>Novel Mycoplasma species identified in domestic and wild animals.</title>
        <authorList>
            <person name="Volokhov D.V."/>
            <person name="Furtak V.A."/>
            <person name="Zagorodnyaya T.A."/>
        </authorList>
    </citation>
    <scope>NUCLEOTIDE SEQUENCE</scope>
    <source>
        <strain evidence="5">Oakley</strain>
    </source>
</reference>
<dbReference type="CDD" id="cd06267">
    <property type="entry name" value="PBP1_LacI_sugar_binding-like"/>
    <property type="match status" value="1"/>
</dbReference>
<dbReference type="RefSeq" id="WP_263608779.1">
    <property type="nucleotide sequence ID" value="NZ_JAOVQM010000007.1"/>
</dbReference>
<dbReference type="Pfam" id="PF00356">
    <property type="entry name" value="LacI"/>
    <property type="match status" value="1"/>
</dbReference>
<keyword evidence="1" id="KW-0805">Transcription regulation</keyword>
<keyword evidence="6" id="KW-1185">Reference proteome</keyword>
<dbReference type="Gene3D" id="1.10.260.40">
    <property type="entry name" value="lambda repressor-like DNA-binding domains"/>
    <property type="match status" value="1"/>
</dbReference>
<dbReference type="Proteomes" id="UP001177160">
    <property type="component" value="Unassembled WGS sequence"/>
</dbReference>
<gene>
    <name evidence="5" type="ORF">N7548_07120</name>
</gene>
<evidence type="ECO:0000259" key="4">
    <source>
        <dbReference type="PROSITE" id="PS50932"/>
    </source>
</evidence>
<dbReference type="PROSITE" id="PS50932">
    <property type="entry name" value="HTH_LACI_2"/>
    <property type="match status" value="1"/>
</dbReference>
<dbReference type="InterPro" id="IPR000843">
    <property type="entry name" value="HTH_LacI"/>
</dbReference>
<dbReference type="InterPro" id="IPR010982">
    <property type="entry name" value="Lambda_DNA-bd_dom_sf"/>
</dbReference>
<dbReference type="InterPro" id="IPR046335">
    <property type="entry name" value="LacI/GalR-like_sensor"/>
</dbReference>
<dbReference type="SUPFAM" id="SSF53822">
    <property type="entry name" value="Periplasmic binding protein-like I"/>
    <property type="match status" value="1"/>
</dbReference>
<dbReference type="PANTHER" id="PTHR30146">
    <property type="entry name" value="LACI-RELATED TRANSCRIPTIONAL REPRESSOR"/>
    <property type="match status" value="1"/>
</dbReference>
<comment type="caution">
    <text evidence="5">The sequence shown here is derived from an EMBL/GenBank/DDBJ whole genome shotgun (WGS) entry which is preliminary data.</text>
</comment>
<dbReference type="InterPro" id="IPR028082">
    <property type="entry name" value="Peripla_BP_I"/>
</dbReference>
<proteinExistence type="predicted"/>